<dbReference type="Proteomes" id="UP000045706">
    <property type="component" value="Unassembled WGS sequence"/>
</dbReference>
<dbReference type="EMBL" id="CVQI01036437">
    <property type="protein sequence ID" value="CRK47323.1"/>
    <property type="molecule type" value="Genomic_DNA"/>
</dbReference>
<feature type="non-terminal residue" evidence="2">
    <location>
        <position position="1"/>
    </location>
</feature>
<sequence>VQRCALRRRHHGLALRTSRIPQPGLRRRGSGVHVAAQPQHRVGPHRVGDALLLLHSFPPRHEGAGHQPRHSAVEVAIPALHGLVRLHRCHHHYFCRRFPCVPQGQLVDCRLYRVV</sequence>
<reference evidence="3" key="1">
    <citation type="submission" date="2015-05" db="EMBL/GenBank/DDBJ databases">
        <authorList>
            <person name="Fogelqvist Johan"/>
        </authorList>
    </citation>
    <scope>NUCLEOTIDE SEQUENCE [LARGE SCALE GENOMIC DNA]</scope>
</reference>
<protein>
    <submittedName>
        <fullName evidence="2">Uncharacterized protein</fullName>
    </submittedName>
</protein>
<feature type="non-terminal residue" evidence="2">
    <location>
        <position position="115"/>
    </location>
</feature>
<evidence type="ECO:0000313" key="2">
    <source>
        <dbReference type="EMBL" id="CRK47323.1"/>
    </source>
</evidence>
<name>A0A0G4NLJ1_VERLO</name>
<accession>A0A0G4NLJ1</accession>
<feature type="region of interest" description="Disordered" evidence="1">
    <location>
        <begin position="21"/>
        <end position="40"/>
    </location>
</feature>
<dbReference type="AlphaFoldDB" id="A0A0G4NLJ1"/>
<organism evidence="2 3">
    <name type="scientific">Verticillium longisporum</name>
    <name type="common">Verticillium dahliae var. longisporum</name>
    <dbReference type="NCBI Taxonomy" id="100787"/>
    <lineage>
        <taxon>Eukaryota</taxon>
        <taxon>Fungi</taxon>
        <taxon>Dikarya</taxon>
        <taxon>Ascomycota</taxon>
        <taxon>Pezizomycotina</taxon>
        <taxon>Sordariomycetes</taxon>
        <taxon>Hypocreomycetidae</taxon>
        <taxon>Glomerellales</taxon>
        <taxon>Plectosphaerellaceae</taxon>
        <taxon>Verticillium</taxon>
    </lineage>
</organism>
<evidence type="ECO:0000256" key="1">
    <source>
        <dbReference type="SAM" id="MobiDB-lite"/>
    </source>
</evidence>
<evidence type="ECO:0000313" key="3">
    <source>
        <dbReference type="Proteomes" id="UP000045706"/>
    </source>
</evidence>
<proteinExistence type="predicted"/>
<gene>
    <name evidence="2" type="ORF">BN1723_020251</name>
</gene>